<keyword evidence="7" id="KW-0119">Carbohydrate metabolism</keyword>
<accession>A0ABY2BA38</accession>
<dbReference type="Pfam" id="PF01738">
    <property type="entry name" value="DLH"/>
    <property type="match status" value="1"/>
</dbReference>
<dbReference type="EMBL" id="SLWM01000023">
    <property type="protein sequence ID" value="TCO13247.1"/>
    <property type="molecule type" value="Genomic_DNA"/>
</dbReference>
<comment type="function">
    <text evidence="9">Involved in degradation of plant cell walls. Hydrolyzes the feruloyl-arabinose ester bond in arabinoxylans, and the feruloyl-galactose ester bond in pectin. Active against paranitrophenyl-acetate, methyl ferulate and wheat arabinoxylan.</text>
</comment>
<reference evidence="12 13" key="1">
    <citation type="journal article" date="2015" name="Stand. Genomic Sci.">
        <title>Genomic Encyclopedia of Bacterial and Archaeal Type Strains, Phase III: the genomes of soil and plant-associated and newly described type strains.</title>
        <authorList>
            <person name="Whitman W.B."/>
            <person name="Woyke T."/>
            <person name="Klenk H.P."/>
            <person name="Zhou Y."/>
            <person name="Lilburn T.G."/>
            <person name="Beck B.J."/>
            <person name="De Vos P."/>
            <person name="Vandamme P."/>
            <person name="Eisen J.A."/>
            <person name="Garrity G."/>
            <person name="Hugenholtz P."/>
            <person name="Kyrpides N.C."/>
        </authorList>
    </citation>
    <scope>NUCLEOTIDE SEQUENCE [LARGE SCALE GENOMIC DNA]</scope>
    <source>
        <strain evidence="12 13">VKM Ac-2538</strain>
    </source>
</reference>
<comment type="similarity">
    <text evidence="2">Belongs to the faeC family.</text>
</comment>
<evidence type="ECO:0000256" key="9">
    <source>
        <dbReference type="ARBA" id="ARBA00025250"/>
    </source>
</evidence>
<evidence type="ECO:0000313" key="12">
    <source>
        <dbReference type="EMBL" id="TCO13247.1"/>
    </source>
</evidence>
<keyword evidence="5 10" id="KW-0732">Signal</keyword>
<dbReference type="SUPFAM" id="SSF53474">
    <property type="entry name" value="alpha/beta-Hydrolases"/>
    <property type="match status" value="1"/>
</dbReference>
<evidence type="ECO:0000313" key="13">
    <source>
        <dbReference type="Proteomes" id="UP000295818"/>
    </source>
</evidence>
<keyword evidence="13" id="KW-1185">Reference proteome</keyword>
<dbReference type="PANTHER" id="PTHR38050">
    <property type="match status" value="1"/>
</dbReference>
<dbReference type="Gene3D" id="3.40.50.1820">
    <property type="entry name" value="alpha/beta hydrolase"/>
    <property type="match status" value="1"/>
</dbReference>
<organism evidence="12 13">
    <name type="scientific">Kribbella orskensis</name>
    <dbReference type="NCBI Taxonomy" id="2512216"/>
    <lineage>
        <taxon>Bacteria</taxon>
        <taxon>Bacillati</taxon>
        <taxon>Actinomycetota</taxon>
        <taxon>Actinomycetes</taxon>
        <taxon>Propionibacteriales</taxon>
        <taxon>Kribbellaceae</taxon>
        <taxon>Kribbella</taxon>
    </lineage>
</organism>
<dbReference type="InterPro" id="IPR002925">
    <property type="entry name" value="Dienelactn_hydro"/>
</dbReference>
<proteinExistence type="inferred from homology"/>
<evidence type="ECO:0000256" key="4">
    <source>
        <dbReference type="ARBA" id="ARBA00022651"/>
    </source>
</evidence>
<comment type="subcellular location">
    <subcellularLocation>
        <location evidence="1">Secreted</location>
    </subcellularLocation>
</comment>
<evidence type="ECO:0000256" key="5">
    <source>
        <dbReference type="ARBA" id="ARBA00022729"/>
    </source>
</evidence>
<dbReference type="Proteomes" id="UP000295818">
    <property type="component" value="Unassembled WGS sequence"/>
</dbReference>
<sequence>MKTHLRRGLAVLVLLALAAAVPATLAIGHAPDAGVAGGVPVWGPAALPAPAVSAAAGTRTELVRLSSRGRPRTAIVLTPRTDRPVPLVVVLHGRNSTPAQELVRTGLTDLASNGSAVLAYPAGIGRSWNATTGCCSTAAKQHVNDVAFLQVLLTAIEKHVAVDPSRVYLVGYSNGGRLALTAACAVPGIAGVATYGTAQPARCPAGRPPPVFIGYGSADPHAAPGYVPGRGTTGPVTAADWRSVEGCADAPSRTTVGPATVTEWTSCRGDGRVALVRWDGLTHRWPGGGVVPADATGRALMWRFLTGSI</sequence>
<dbReference type="RefSeq" id="WP_158293030.1">
    <property type="nucleotide sequence ID" value="NZ_SLWM01000023.1"/>
</dbReference>
<keyword evidence="4" id="KW-0858">Xylan degradation</keyword>
<keyword evidence="6" id="KW-0378">Hydrolase</keyword>
<dbReference type="InterPro" id="IPR029058">
    <property type="entry name" value="AB_hydrolase_fold"/>
</dbReference>
<evidence type="ECO:0000256" key="8">
    <source>
        <dbReference type="ARBA" id="ARBA00023326"/>
    </source>
</evidence>
<gene>
    <name evidence="12" type="ORF">EV644_12379</name>
</gene>
<keyword evidence="8" id="KW-0624">Polysaccharide degradation</keyword>
<evidence type="ECO:0000256" key="3">
    <source>
        <dbReference type="ARBA" id="ARBA00022525"/>
    </source>
</evidence>
<protein>
    <submittedName>
        <fullName evidence="12">Polyhydroxybutyrate depolymerase</fullName>
    </submittedName>
</protein>
<comment type="caution">
    <text evidence="12">The sequence shown here is derived from an EMBL/GenBank/DDBJ whole genome shotgun (WGS) entry which is preliminary data.</text>
</comment>
<dbReference type="InterPro" id="IPR043595">
    <property type="entry name" value="FaeB/C/D"/>
</dbReference>
<evidence type="ECO:0000256" key="7">
    <source>
        <dbReference type="ARBA" id="ARBA00023277"/>
    </source>
</evidence>
<evidence type="ECO:0000256" key="6">
    <source>
        <dbReference type="ARBA" id="ARBA00022801"/>
    </source>
</evidence>
<keyword evidence="3" id="KW-0964">Secreted</keyword>
<feature type="domain" description="Dienelactone hydrolase" evidence="11">
    <location>
        <begin position="150"/>
        <end position="222"/>
    </location>
</feature>
<dbReference type="PANTHER" id="PTHR38050:SF1">
    <property type="entry name" value="FERULOYL ESTERASE C"/>
    <property type="match status" value="1"/>
</dbReference>
<feature type="signal peptide" evidence="10">
    <location>
        <begin position="1"/>
        <end position="26"/>
    </location>
</feature>
<evidence type="ECO:0000256" key="10">
    <source>
        <dbReference type="SAM" id="SignalP"/>
    </source>
</evidence>
<evidence type="ECO:0000256" key="2">
    <source>
        <dbReference type="ARBA" id="ARBA00010278"/>
    </source>
</evidence>
<evidence type="ECO:0000256" key="1">
    <source>
        <dbReference type="ARBA" id="ARBA00004613"/>
    </source>
</evidence>
<name>A0ABY2BA38_9ACTN</name>
<feature type="chain" id="PRO_5047428775" evidence="10">
    <location>
        <begin position="27"/>
        <end position="309"/>
    </location>
</feature>
<evidence type="ECO:0000259" key="11">
    <source>
        <dbReference type="Pfam" id="PF01738"/>
    </source>
</evidence>